<evidence type="ECO:0000313" key="5">
    <source>
        <dbReference type="Proteomes" id="UP000275356"/>
    </source>
</evidence>
<dbReference type="InterPro" id="IPR039424">
    <property type="entry name" value="SBP_5"/>
</dbReference>
<evidence type="ECO:0000259" key="3">
    <source>
        <dbReference type="Pfam" id="PF00496"/>
    </source>
</evidence>
<dbReference type="InterPro" id="IPR030678">
    <property type="entry name" value="Peptide/Ni-bd"/>
</dbReference>
<evidence type="ECO:0000256" key="2">
    <source>
        <dbReference type="SAM" id="SignalP"/>
    </source>
</evidence>
<dbReference type="Gene3D" id="3.40.190.10">
    <property type="entry name" value="Periplasmic binding protein-like II"/>
    <property type="match status" value="1"/>
</dbReference>
<reference evidence="4 5" key="1">
    <citation type="submission" date="2018-11" db="EMBL/GenBank/DDBJ databases">
        <title>Sequencing the genomes of 1000 actinobacteria strains.</title>
        <authorList>
            <person name="Klenk H.-P."/>
        </authorList>
    </citation>
    <scope>NUCLEOTIDE SEQUENCE [LARGE SCALE GENOMIC DNA]</scope>
    <source>
        <strain evidence="4 5">DSM 13521</strain>
    </source>
</reference>
<dbReference type="EMBL" id="RKHQ01000001">
    <property type="protein sequence ID" value="ROR95800.1"/>
    <property type="molecule type" value="Genomic_DNA"/>
</dbReference>
<keyword evidence="5" id="KW-1185">Reference proteome</keyword>
<proteinExistence type="predicted"/>
<organism evidence="4 5">
    <name type="scientific">Salana multivorans</name>
    <dbReference type="NCBI Taxonomy" id="120377"/>
    <lineage>
        <taxon>Bacteria</taxon>
        <taxon>Bacillati</taxon>
        <taxon>Actinomycetota</taxon>
        <taxon>Actinomycetes</taxon>
        <taxon>Micrococcales</taxon>
        <taxon>Beutenbergiaceae</taxon>
        <taxon>Salana</taxon>
    </lineage>
</organism>
<protein>
    <submittedName>
        <fullName evidence="4">Peptide/nickel transport system substrate-binding protein</fullName>
    </submittedName>
</protein>
<dbReference type="AlphaFoldDB" id="A0A3N2D7Q1"/>
<dbReference type="PANTHER" id="PTHR30290">
    <property type="entry name" value="PERIPLASMIC BINDING COMPONENT OF ABC TRANSPORTER"/>
    <property type="match status" value="1"/>
</dbReference>
<keyword evidence="2" id="KW-0732">Signal</keyword>
<dbReference type="InterPro" id="IPR000914">
    <property type="entry name" value="SBP_5_dom"/>
</dbReference>
<feature type="region of interest" description="Disordered" evidence="1">
    <location>
        <begin position="26"/>
        <end position="55"/>
    </location>
</feature>
<gene>
    <name evidence="4" type="ORF">EDD28_0362</name>
</gene>
<dbReference type="GO" id="GO:1904680">
    <property type="term" value="F:peptide transmembrane transporter activity"/>
    <property type="evidence" value="ECO:0007669"/>
    <property type="project" value="TreeGrafter"/>
</dbReference>
<dbReference type="Gene3D" id="3.10.105.10">
    <property type="entry name" value="Dipeptide-binding Protein, Domain 3"/>
    <property type="match status" value="1"/>
</dbReference>
<dbReference type="CDD" id="cd08501">
    <property type="entry name" value="PBP2_Lpqw"/>
    <property type="match status" value="1"/>
</dbReference>
<feature type="signal peptide" evidence="2">
    <location>
        <begin position="1"/>
        <end position="24"/>
    </location>
</feature>
<dbReference type="OrthoDB" id="7888869at2"/>
<accession>A0A3N2D7Q1</accession>
<feature type="chain" id="PRO_5038436272" evidence="2">
    <location>
        <begin position="25"/>
        <end position="616"/>
    </location>
</feature>
<feature type="compositionally biased region" description="Low complexity" evidence="1">
    <location>
        <begin position="29"/>
        <end position="49"/>
    </location>
</feature>
<dbReference type="PANTHER" id="PTHR30290:SF65">
    <property type="entry name" value="MONOACYL PHOSPHATIDYLINOSITOL TETRAMANNOSIDE-BINDING PROTEIN LPQW-RELATED"/>
    <property type="match status" value="1"/>
</dbReference>
<dbReference type="PIRSF" id="PIRSF002741">
    <property type="entry name" value="MppA"/>
    <property type="match status" value="1"/>
</dbReference>
<comment type="caution">
    <text evidence="4">The sequence shown here is derived from an EMBL/GenBank/DDBJ whole genome shotgun (WGS) entry which is preliminary data.</text>
</comment>
<sequence>MKIRRITGGAAAVAALALVLTACANTPQGESTPTGGSETTGGETATDGGEATGGGTITVAETNAFTAFNSDTSDTNLDINGKIASATHGGFWYLNPDMEIIHDEDFGSYELVTEDPLVVKYTVNDGVTWSDGEQIGAADLLLSWAIYSGHFNGPGPDGEPQTDDDVAYFDYAGDTGTLALAGVPELSEDGLSITFTYTQPAADWESAFNIAQTPAHVVAKNAGLADSAALVTLLQSATPGEENAELRAVADFWNTGFNSTTLPSDPELYLSSGPFIVSDVVENQTVTLVPNEKFYGTAPKLDTIIMRTIGEATAAVQALQNGEVDVISPQSSADTLQALEALSGVEIVTGDQLAYDHLDLTFNNGGPFDPATYGGDAAKAKLVREAFLLSMPRQAILDAIVTPQKPGAEVLNSQLFVSSQEGYADAVASNGSDAYPLEGDIDAAKAKLAEAGVSNPTVRILYNTDNPNRVNSYTLIASAATEAGFTVVDEGDPKWSARLGDGSYDATIFGWISSGVGVSGVPQIFSSTGGSNMNGYSNAEADALMQQLLVTVDKDEQIKIQQQIDPFFFADGYGLPLFQSPGLEAHTERVEGFDVYMANQTGVWWNVGEWSVTDAA</sequence>
<feature type="domain" description="Solute-binding protein family 5" evidence="3">
    <location>
        <begin position="112"/>
        <end position="531"/>
    </location>
</feature>
<dbReference type="Proteomes" id="UP000275356">
    <property type="component" value="Unassembled WGS sequence"/>
</dbReference>
<name>A0A3N2D7Q1_9MICO</name>
<dbReference type="GO" id="GO:0042597">
    <property type="term" value="C:periplasmic space"/>
    <property type="evidence" value="ECO:0007669"/>
    <property type="project" value="UniProtKB-ARBA"/>
</dbReference>
<evidence type="ECO:0000313" key="4">
    <source>
        <dbReference type="EMBL" id="ROR95800.1"/>
    </source>
</evidence>
<dbReference type="Pfam" id="PF00496">
    <property type="entry name" value="SBP_bac_5"/>
    <property type="match status" value="1"/>
</dbReference>
<dbReference type="SUPFAM" id="SSF53850">
    <property type="entry name" value="Periplasmic binding protein-like II"/>
    <property type="match status" value="1"/>
</dbReference>
<dbReference type="PROSITE" id="PS51257">
    <property type="entry name" value="PROKAR_LIPOPROTEIN"/>
    <property type="match status" value="1"/>
</dbReference>
<dbReference type="RefSeq" id="WP_123738068.1">
    <property type="nucleotide sequence ID" value="NZ_CALFQU010000007.1"/>
</dbReference>
<dbReference type="GO" id="GO:0043190">
    <property type="term" value="C:ATP-binding cassette (ABC) transporter complex"/>
    <property type="evidence" value="ECO:0007669"/>
    <property type="project" value="InterPro"/>
</dbReference>
<evidence type="ECO:0000256" key="1">
    <source>
        <dbReference type="SAM" id="MobiDB-lite"/>
    </source>
</evidence>
<dbReference type="GO" id="GO:0015833">
    <property type="term" value="P:peptide transport"/>
    <property type="evidence" value="ECO:0007669"/>
    <property type="project" value="TreeGrafter"/>
</dbReference>